<protein>
    <submittedName>
        <fullName evidence="1">Uncharacterized protein</fullName>
    </submittedName>
</protein>
<keyword evidence="2" id="KW-1185">Reference proteome</keyword>
<organism evidence="1 2">
    <name type="scientific">Portunus trituberculatus</name>
    <name type="common">Swimming crab</name>
    <name type="synonym">Neptunus trituberculatus</name>
    <dbReference type="NCBI Taxonomy" id="210409"/>
    <lineage>
        <taxon>Eukaryota</taxon>
        <taxon>Metazoa</taxon>
        <taxon>Ecdysozoa</taxon>
        <taxon>Arthropoda</taxon>
        <taxon>Crustacea</taxon>
        <taxon>Multicrustacea</taxon>
        <taxon>Malacostraca</taxon>
        <taxon>Eumalacostraca</taxon>
        <taxon>Eucarida</taxon>
        <taxon>Decapoda</taxon>
        <taxon>Pleocyemata</taxon>
        <taxon>Brachyura</taxon>
        <taxon>Eubrachyura</taxon>
        <taxon>Portunoidea</taxon>
        <taxon>Portunidae</taxon>
        <taxon>Portuninae</taxon>
        <taxon>Portunus</taxon>
    </lineage>
</organism>
<dbReference type="Proteomes" id="UP000324222">
    <property type="component" value="Unassembled WGS sequence"/>
</dbReference>
<sequence>MGLSQEDDGLLLSSIWPHKSVTKDTIAQWVKTMLQRSGVDTTKFTAGSVRSAAVSKAKAMSVRISSIMSKAE</sequence>
<accession>A0A5B7HWQ5</accession>
<reference evidence="1 2" key="1">
    <citation type="submission" date="2019-05" db="EMBL/GenBank/DDBJ databases">
        <title>Another draft genome of Portunus trituberculatus and its Hox gene families provides insights of decapod evolution.</title>
        <authorList>
            <person name="Jeong J.-H."/>
            <person name="Song I."/>
            <person name="Kim S."/>
            <person name="Choi T."/>
            <person name="Kim D."/>
            <person name="Ryu S."/>
            <person name="Kim W."/>
        </authorList>
    </citation>
    <scope>NUCLEOTIDE SEQUENCE [LARGE SCALE GENOMIC DNA]</scope>
    <source>
        <tissue evidence="1">Muscle</tissue>
    </source>
</reference>
<gene>
    <name evidence="1" type="ORF">E2C01_067158</name>
</gene>
<comment type="caution">
    <text evidence="1">The sequence shown here is derived from an EMBL/GenBank/DDBJ whole genome shotgun (WGS) entry which is preliminary data.</text>
</comment>
<proteinExistence type="predicted"/>
<dbReference type="EMBL" id="VSRR010035535">
    <property type="protein sequence ID" value="MPC72844.1"/>
    <property type="molecule type" value="Genomic_DNA"/>
</dbReference>
<evidence type="ECO:0000313" key="2">
    <source>
        <dbReference type="Proteomes" id="UP000324222"/>
    </source>
</evidence>
<dbReference type="AlphaFoldDB" id="A0A5B7HWQ5"/>
<evidence type="ECO:0000313" key="1">
    <source>
        <dbReference type="EMBL" id="MPC72844.1"/>
    </source>
</evidence>
<name>A0A5B7HWQ5_PORTR</name>